<evidence type="ECO:0000313" key="3">
    <source>
        <dbReference type="Proteomes" id="UP001162156"/>
    </source>
</evidence>
<proteinExistence type="predicted"/>
<evidence type="ECO:0000256" key="1">
    <source>
        <dbReference type="SAM" id="MobiDB-lite"/>
    </source>
</evidence>
<dbReference type="Proteomes" id="UP001162156">
    <property type="component" value="Unassembled WGS sequence"/>
</dbReference>
<accession>A0AAV8WT58</accession>
<organism evidence="2 3">
    <name type="scientific">Rhamnusium bicolor</name>
    <dbReference type="NCBI Taxonomy" id="1586634"/>
    <lineage>
        <taxon>Eukaryota</taxon>
        <taxon>Metazoa</taxon>
        <taxon>Ecdysozoa</taxon>
        <taxon>Arthropoda</taxon>
        <taxon>Hexapoda</taxon>
        <taxon>Insecta</taxon>
        <taxon>Pterygota</taxon>
        <taxon>Neoptera</taxon>
        <taxon>Endopterygota</taxon>
        <taxon>Coleoptera</taxon>
        <taxon>Polyphaga</taxon>
        <taxon>Cucujiformia</taxon>
        <taxon>Chrysomeloidea</taxon>
        <taxon>Cerambycidae</taxon>
        <taxon>Lepturinae</taxon>
        <taxon>Rhagiini</taxon>
        <taxon>Rhamnusium</taxon>
    </lineage>
</organism>
<keyword evidence="3" id="KW-1185">Reference proteome</keyword>
<feature type="compositionally biased region" description="Polar residues" evidence="1">
    <location>
        <begin position="8"/>
        <end position="33"/>
    </location>
</feature>
<reference evidence="2" key="1">
    <citation type="journal article" date="2023" name="Insect Mol. Biol.">
        <title>Genome sequencing provides insights into the evolution of gene families encoding plant cell wall-degrading enzymes in longhorned beetles.</title>
        <authorList>
            <person name="Shin N.R."/>
            <person name="Okamura Y."/>
            <person name="Kirsch R."/>
            <person name="Pauchet Y."/>
        </authorList>
    </citation>
    <scope>NUCLEOTIDE SEQUENCE</scope>
    <source>
        <strain evidence="2">RBIC_L_NR</strain>
    </source>
</reference>
<dbReference type="EMBL" id="JANEYF010005189">
    <property type="protein sequence ID" value="KAJ8928946.1"/>
    <property type="molecule type" value="Genomic_DNA"/>
</dbReference>
<gene>
    <name evidence="2" type="ORF">NQ314_018426</name>
</gene>
<dbReference type="AlphaFoldDB" id="A0AAV8WT58"/>
<evidence type="ECO:0000313" key="2">
    <source>
        <dbReference type="EMBL" id="KAJ8928946.1"/>
    </source>
</evidence>
<name>A0AAV8WT58_9CUCU</name>
<protein>
    <submittedName>
        <fullName evidence="2">Uncharacterized protein</fullName>
    </submittedName>
</protein>
<feature type="region of interest" description="Disordered" evidence="1">
    <location>
        <begin position="1"/>
        <end position="33"/>
    </location>
</feature>
<comment type="caution">
    <text evidence="2">The sequence shown here is derived from an EMBL/GenBank/DDBJ whole genome shotgun (WGS) entry which is preliminary data.</text>
</comment>
<sequence>MLIKGESHSTSNETINNKSNLNSGDGSNRHQFSSKSDISVLSDDLFTTLKPDANNILLERNSTVDNSPSSPVIKPKKFIFKKKLTSS</sequence>